<accession>A0A9W8EB32</accession>
<evidence type="ECO:0000256" key="1">
    <source>
        <dbReference type="ARBA" id="ARBA00005945"/>
    </source>
</evidence>
<dbReference type="CDD" id="cd07394">
    <property type="entry name" value="MPP_Vps29"/>
    <property type="match status" value="1"/>
</dbReference>
<feature type="non-terminal residue" evidence="7">
    <location>
        <position position="1"/>
    </location>
</feature>
<dbReference type="GO" id="GO:0015031">
    <property type="term" value="P:protein transport"/>
    <property type="evidence" value="ECO:0007669"/>
    <property type="project" value="UniProtKB-KW"/>
</dbReference>
<dbReference type="AlphaFoldDB" id="A0A9W8EB32"/>
<dbReference type="GO" id="GO:0030904">
    <property type="term" value="C:retromer complex"/>
    <property type="evidence" value="ECO:0007669"/>
    <property type="project" value="InterPro"/>
</dbReference>
<dbReference type="GO" id="GO:0005829">
    <property type="term" value="C:cytosol"/>
    <property type="evidence" value="ECO:0007669"/>
    <property type="project" value="GOC"/>
</dbReference>
<comment type="similarity">
    <text evidence="1 5">Belongs to the VPS29 family.</text>
</comment>
<protein>
    <recommendedName>
        <fullName evidence="2 5">Vacuolar protein sorting-associated protein 29</fullName>
    </recommendedName>
</protein>
<evidence type="ECO:0000313" key="8">
    <source>
        <dbReference type="Proteomes" id="UP001151582"/>
    </source>
</evidence>
<dbReference type="PANTHER" id="PTHR11124">
    <property type="entry name" value="VACUOLAR SORTING PROTEIN VPS29"/>
    <property type="match status" value="1"/>
</dbReference>
<evidence type="ECO:0000313" key="7">
    <source>
        <dbReference type="EMBL" id="KAJ1971841.1"/>
    </source>
</evidence>
<keyword evidence="8" id="KW-1185">Reference proteome</keyword>
<keyword evidence="3" id="KW-0813">Transport</keyword>
<organism evidence="7 8">
    <name type="scientific">Dimargaris verticillata</name>
    <dbReference type="NCBI Taxonomy" id="2761393"/>
    <lineage>
        <taxon>Eukaryota</taxon>
        <taxon>Fungi</taxon>
        <taxon>Fungi incertae sedis</taxon>
        <taxon>Zoopagomycota</taxon>
        <taxon>Kickxellomycotina</taxon>
        <taxon>Dimargaritomycetes</taxon>
        <taxon>Dimargaritales</taxon>
        <taxon>Dimargaritaceae</taxon>
        <taxon>Dimargaris</taxon>
    </lineage>
</organism>
<comment type="caution">
    <text evidence="7">The sequence shown here is derived from an EMBL/GenBank/DDBJ whole genome shotgun (WGS) entry which is preliminary data.</text>
</comment>
<dbReference type="InterPro" id="IPR028661">
    <property type="entry name" value="Vps29"/>
</dbReference>
<dbReference type="Gene3D" id="3.60.21.10">
    <property type="match status" value="1"/>
</dbReference>
<dbReference type="GO" id="GO:0042147">
    <property type="term" value="P:retrograde transport, endosome to Golgi"/>
    <property type="evidence" value="ECO:0007669"/>
    <property type="project" value="InterPro"/>
</dbReference>
<evidence type="ECO:0000256" key="4">
    <source>
        <dbReference type="ARBA" id="ARBA00022927"/>
    </source>
</evidence>
<dbReference type="Pfam" id="PF12850">
    <property type="entry name" value="Metallophos_2"/>
    <property type="match status" value="1"/>
</dbReference>
<gene>
    <name evidence="7" type="primary">vps29</name>
    <name evidence="7" type="ORF">H4R34_005612</name>
</gene>
<evidence type="ECO:0000259" key="6">
    <source>
        <dbReference type="Pfam" id="PF12850"/>
    </source>
</evidence>
<dbReference type="OrthoDB" id="10258130at2759"/>
<keyword evidence="4" id="KW-0653">Protein transport</keyword>
<dbReference type="EMBL" id="JANBQB010001229">
    <property type="protein sequence ID" value="KAJ1971841.1"/>
    <property type="molecule type" value="Genomic_DNA"/>
</dbReference>
<reference evidence="7" key="1">
    <citation type="submission" date="2022-07" db="EMBL/GenBank/DDBJ databases">
        <title>Phylogenomic reconstructions and comparative analyses of Kickxellomycotina fungi.</title>
        <authorList>
            <person name="Reynolds N.K."/>
            <person name="Stajich J.E."/>
            <person name="Barry K."/>
            <person name="Grigoriev I.V."/>
            <person name="Crous P."/>
            <person name="Smith M.E."/>
        </authorList>
    </citation>
    <scope>NUCLEOTIDE SEQUENCE</scope>
    <source>
        <strain evidence="7">RSA 567</strain>
    </source>
</reference>
<evidence type="ECO:0000256" key="3">
    <source>
        <dbReference type="ARBA" id="ARBA00022448"/>
    </source>
</evidence>
<sequence length="161" mass="17697">VPGKIQQILCTGNVCDRETFEYLRSVAAETYVVKGDADDPLATWPQSKIVQHGDIRVGVIHGHQLVPNADSESLAIVARQMDVDILITGHTHRFEAFEYDGKFFVNPGSATGAYGATNIPPATTATPSFVLMDIQPTLVTTYVYQLVDGELKVDKIEYKKE</sequence>
<evidence type="ECO:0000256" key="2">
    <source>
        <dbReference type="ARBA" id="ARBA00017767"/>
    </source>
</evidence>
<feature type="domain" description="Calcineurin-like phosphoesterase" evidence="6">
    <location>
        <begin position="5"/>
        <end position="134"/>
    </location>
</feature>
<dbReference type="InterPro" id="IPR029052">
    <property type="entry name" value="Metallo-depent_PP-like"/>
</dbReference>
<evidence type="ECO:0000256" key="5">
    <source>
        <dbReference type="RuleBase" id="RU362040"/>
    </source>
</evidence>
<dbReference type="NCBIfam" id="TIGR00040">
    <property type="entry name" value="yfcE"/>
    <property type="match status" value="1"/>
</dbReference>
<proteinExistence type="inferred from homology"/>
<dbReference type="InterPro" id="IPR024654">
    <property type="entry name" value="Calcineurin-like_PHP_lpxH"/>
</dbReference>
<dbReference type="Proteomes" id="UP001151582">
    <property type="component" value="Unassembled WGS sequence"/>
</dbReference>
<dbReference type="InterPro" id="IPR000979">
    <property type="entry name" value="Phosphodiesterase_MJ0936/Vps29"/>
</dbReference>
<name>A0A9W8EB32_9FUNG</name>
<dbReference type="SUPFAM" id="SSF56300">
    <property type="entry name" value="Metallo-dependent phosphatases"/>
    <property type="match status" value="1"/>
</dbReference>